<dbReference type="SUPFAM" id="SSF54928">
    <property type="entry name" value="RNA-binding domain, RBD"/>
    <property type="match status" value="1"/>
</dbReference>
<dbReference type="HOGENOM" id="CLU_2432484_0_0_1"/>
<evidence type="ECO:0000313" key="4">
    <source>
        <dbReference type="Proteomes" id="UP000007875"/>
    </source>
</evidence>
<evidence type="ECO:0000313" key="3">
    <source>
        <dbReference type="Ensembl" id="ENSCSAVP00000013730.1"/>
    </source>
</evidence>
<reference evidence="4" key="1">
    <citation type="submission" date="2003-08" db="EMBL/GenBank/DDBJ databases">
        <authorList>
            <person name="Birren B."/>
            <person name="Nusbaum C."/>
            <person name="Abebe A."/>
            <person name="Abouelleil A."/>
            <person name="Adekoya E."/>
            <person name="Ait-zahra M."/>
            <person name="Allen N."/>
            <person name="Allen T."/>
            <person name="An P."/>
            <person name="Anderson M."/>
            <person name="Anderson S."/>
            <person name="Arachchi H."/>
            <person name="Armbruster J."/>
            <person name="Bachantsang P."/>
            <person name="Baldwin J."/>
            <person name="Barry A."/>
            <person name="Bayul T."/>
            <person name="Blitshsteyn B."/>
            <person name="Bloom T."/>
            <person name="Blye J."/>
            <person name="Boguslavskiy L."/>
            <person name="Borowsky M."/>
            <person name="Boukhgalter B."/>
            <person name="Brunache A."/>
            <person name="Butler J."/>
            <person name="Calixte N."/>
            <person name="Calvo S."/>
            <person name="Camarata J."/>
            <person name="Campo K."/>
            <person name="Chang J."/>
            <person name="Cheshatsang Y."/>
            <person name="Citroen M."/>
            <person name="Collymore A."/>
            <person name="Considine T."/>
            <person name="Cook A."/>
            <person name="Cooke P."/>
            <person name="Corum B."/>
            <person name="Cuomo C."/>
            <person name="David R."/>
            <person name="Dawoe T."/>
            <person name="Degray S."/>
            <person name="Dodge S."/>
            <person name="Dooley K."/>
            <person name="Dorje P."/>
            <person name="Dorjee K."/>
            <person name="Dorris L."/>
            <person name="Duffey N."/>
            <person name="Dupes A."/>
            <person name="Elkins T."/>
            <person name="Engels R."/>
            <person name="Erickson J."/>
            <person name="Farina A."/>
            <person name="Faro S."/>
            <person name="Ferreira P."/>
            <person name="Fischer H."/>
            <person name="Fitzgerald M."/>
            <person name="Foley K."/>
            <person name="Gage D."/>
            <person name="Galagan J."/>
            <person name="Gearin G."/>
            <person name="Gnerre S."/>
            <person name="Gnirke A."/>
            <person name="Goyette A."/>
            <person name="Graham J."/>
            <person name="Grandbois E."/>
            <person name="Gyaltsen K."/>
            <person name="Hafez N."/>
            <person name="Hagopian D."/>
            <person name="Hagos B."/>
            <person name="Hall J."/>
            <person name="Hatcher B."/>
            <person name="Heller A."/>
            <person name="Higgins H."/>
            <person name="Honan T."/>
            <person name="Horn A."/>
            <person name="Houde N."/>
            <person name="Hughes L."/>
            <person name="Hulme W."/>
            <person name="Husby E."/>
            <person name="Iliev I."/>
            <person name="Jaffe D."/>
            <person name="Jones C."/>
            <person name="Kamal M."/>
            <person name="Kamat A."/>
            <person name="Kamvysselis M."/>
            <person name="Karlsson E."/>
            <person name="Kells C."/>
            <person name="Kieu A."/>
            <person name="Kisner P."/>
            <person name="Kodira C."/>
            <person name="Kulbokas E."/>
            <person name="Labutti K."/>
            <person name="Lama D."/>
            <person name="Landers T."/>
            <person name="Leger J."/>
            <person name="Levine S."/>
            <person name="Lewis D."/>
            <person name="Lewis T."/>
            <person name="Lindblad-toh K."/>
            <person name="Liu X."/>
            <person name="Lokyitsang T."/>
            <person name="Lokyitsang Y."/>
            <person name="Lucien O."/>
            <person name="Lui A."/>
            <person name="Ma L.J."/>
            <person name="Mabbitt R."/>
            <person name="Macdonald J."/>
            <person name="Maclean C."/>
            <person name="Major J."/>
            <person name="Manning J."/>
            <person name="Marabella R."/>
            <person name="Maru K."/>
            <person name="Matthews C."/>
            <person name="Mauceli E."/>
            <person name="Mccarthy M."/>
            <person name="Mcdonough S."/>
            <person name="Mcghee T."/>
            <person name="Meldrim J."/>
            <person name="Meneus L."/>
            <person name="Mesirov J."/>
            <person name="Mihalev A."/>
            <person name="Mihova T."/>
            <person name="Mikkelsen T."/>
            <person name="Mlenga V."/>
            <person name="Moru K."/>
            <person name="Mozes J."/>
            <person name="Mulrain L."/>
            <person name="Munson G."/>
            <person name="Naylor J."/>
            <person name="Newes C."/>
            <person name="Nguyen C."/>
            <person name="Nguyen N."/>
            <person name="Nguyen T."/>
            <person name="Nicol R."/>
            <person name="Nielsen C."/>
            <person name="Nizzari M."/>
            <person name="Norbu C."/>
            <person name="Norbu N."/>
            <person name="O'donnell P."/>
            <person name="Okoawo O."/>
            <person name="O'leary S."/>
            <person name="Omotosho B."/>
            <person name="O'neill K."/>
            <person name="Osman S."/>
            <person name="Parker S."/>
            <person name="Perrin D."/>
            <person name="Phunkhang P."/>
            <person name="Piqani B."/>
            <person name="Purcell S."/>
            <person name="Rachupka T."/>
            <person name="Ramasamy U."/>
            <person name="Rameau R."/>
            <person name="Ray V."/>
            <person name="Raymond C."/>
            <person name="Retta R."/>
            <person name="Richardson S."/>
            <person name="Rise C."/>
            <person name="Rodriguez J."/>
            <person name="Rogers J."/>
            <person name="Rogov P."/>
            <person name="Rutman M."/>
            <person name="Schupbach R."/>
            <person name="Seaman C."/>
            <person name="Settipalli S."/>
            <person name="Sharpe T."/>
            <person name="Sheridan J."/>
            <person name="Sherpa N."/>
            <person name="Shi J."/>
            <person name="Smirnov S."/>
            <person name="Smith C."/>
            <person name="Sougnez C."/>
            <person name="Spencer B."/>
            <person name="Stalker J."/>
            <person name="Stange-thomann N."/>
            <person name="Stavropoulos S."/>
            <person name="Stetson K."/>
            <person name="Stone C."/>
            <person name="Stone S."/>
            <person name="Stubbs M."/>
            <person name="Talamas J."/>
            <person name="Tchuinga P."/>
            <person name="Tenzing P."/>
            <person name="Tesfaye S."/>
            <person name="Theodore J."/>
            <person name="Thoulutsang Y."/>
            <person name="Topham K."/>
            <person name="Towey S."/>
            <person name="Tsamla T."/>
            <person name="Tsomo N."/>
            <person name="Vallee D."/>
            <person name="Vassiliev H."/>
            <person name="Venkataraman V."/>
            <person name="Vinson J."/>
            <person name="Vo A."/>
            <person name="Wade C."/>
            <person name="Wang S."/>
            <person name="Wangchuk T."/>
            <person name="Wangdi T."/>
            <person name="Whittaker C."/>
            <person name="Wilkinson J."/>
            <person name="Wu Y."/>
            <person name="Wyman D."/>
            <person name="Yadav S."/>
            <person name="Yang S."/>
            <person name="Yang X."/>
            <person name="Yeager S."/>
            <person name="Yee E."/>
            <person name="Young G."/>
            <person name="Zainoun J."/>
            <person name="Zembeck L."/>
            <person name="Zimmer A."/>
            <person name="Zody M."/>
            <person name="Lander E."/>
        </authorList>
    </citation>
    <scope>NUCLEOTIDE SEQUENCE [LARGE SCALE GENOMIC DNA]</scope>
</reference>
<dbReference type="eggNOG" id="KOG0148">
    <property type="taxonomic scope" value="Eukaryota"/>
</dbReference>
<keyword evidence="4" id="KW-1185">Reference proteome</keyword>
<feature type="domain" description="RRM" evidence="2">
    <location>
        <begin position="26"/>
        <end position="91"/>
    </location>
</feature>
<dbReference type="GO" id="GO:0003723">
    <property type="term" value="F:RNA binding"/>
    <property type="evidence" value="ECO:0007669"/>
    <property type="project" value="UniProtKB-UniRule"/>
</dbReference>
<dbReference type="Proteomes" id="UP000007875">
    <property type="component" value="Unassembled WGS sequence"/>
</dbReference>
<reference evidence="3" key="3">
    <citation type="submission" date="2025-09" db="UniProtKB">
        <authorList>
            <consortium name="Ensembl"/>
        </authorList>
    </citation>
    <scope>IDENTIFICATION</scope>
</reference>
<dbReference type="STRING" id="51511.ENSCSAVP00000013730"/>
<evidence type="ECO:0000259" key="2">
    <source>
        <dbReference type="PROSITE" id="PS50102"/>
    </source>
</evidence>
<protein>
    <recommendedName>
        <fullName evidence="2">RRM domain-containing protein</fullName>
    </recommendedName>
</protein>
<organism evidence="3 4">
    <name type="scientific">Ciona savignyi</name>
    <name type="common">Pacific transparent sea squirt</name>
    <dbReference type="NCBI Taxonomy" id="51511"/>
    <lineage>
        <taxon>Eukaryota</taxon>
        <taxon>Metazoa</taxon>
        <taxon>Chordata</taxon>
        <taxon>Tunicata</taxon>
        <taxon>Ascidiacea</taxon>
        <taxon>Phlebobranchia</taxon>
        <taxon>Cionidae</taxon>
        <taxon>Ciona</taxon>
    </lineage>
</organism>
<dbReference type="Gene3D" id="3.30.70.330">
    <property type="match status" value="1"/>
</dbReference>
<dbReference type="InterPro" id="IPR000504">
    <property type="entry name" value="RRM_dom"/>
</dbReference>
<dbReference type="CDD" id="cd12352">
    <property type="entry name" value="RRM1_TIA1_like"/>
    <property type="match status" value="1"/>
</dbReference>
<dbReference type="Ensembl" id="ENSCSAVT00000013888.1">
    <property type="protein sequence ID" value="ENSCSAVP00000013730.1"/>
    <property type="gene ID" value="ENSCSAVG00000008049.1"/>
</dbReference>
<name>H2Z818_CIOSA</name>
<keyword evidence="1" id="KW-0694">RNA-binding</keyword>
<sequence>MNNLNINFSQQPQTPQQYQDDEAFPKTLYVGNLDPLVSESLIMELFGVIGPCKSCKMITDPAGGDPYCFVEYFDHGHALAAHGAMNQRKIL</sequence>
<dbReference type="InterPro" id="IPR012677">
    <property type="entry name" value="Nucleotide-bd_a/b_plait_sf"/>
</dbReference>
<dbReference type="OMA" id="GVIGPCK"/>
<evidence type="ECO:0000256" key="1">
    <source>
        <dbReference type="PROSITE-ProRule" id="PRU00176"/>
    </source>
</evidence>
<dbReference type="InterPro" id="IPR035979">
    <property type="entry name" value="RBD_domain_sf"/>
</dbReference>
<dbReference type="Pfam" id="PF00076">
    <property type="entry name" value="RRM_1"/>
    <property type="match status" value="1"/>
</dbReference>
<proteinExistence type="predicted"/>
<dbReference type="SMART" id="SM00360">
    <property type="entry name" value="RRM"/>
    <property type="match status" value="1"/>
</dbReference>
<accession>H2Z818</accession>
<dbReference type="AlphaFoldDB" id="H2Z818"/>
<dbReference type="InParanoid" id="H2Z818"/>
<dbReference type="PROSITE" id="PS50102">
    <property type="entry name" value="RRM"/>
    <property type="match status" value="1"/>
</dbReference>
<reference evidence="3" key="2">
    <citation type="submission" date="2025-08" db="UniProtKB">
        <authorList>
            <consortium name="Ensembl"/>
        </authorList>
    </citation>
    <scope>IDENTIFICATION</scope>
</reference>
<dbReference type="GeneTree" id="ENSGT00940000168168"/>